<dbReference type="InterPro" id="IPR042070">
    <property type="entry name" value="PucR_C-HTH_sf"/>
</dbReference>
<reference evidence="3 4" key="1">
    <citation type="submission" date="2019-03" db="EMBL/GenBank/DDBJ databases">
        <title>Genomic Encyclopedia of Type Strains, Phase IV (KMG-IV): sequencing the most valuable type-strain genomes for metagenomic binning, comparative biology and taxonomic classification.</title>
        <authorList>
            <person name="Goeker M."/>
        </authorList>
    </citation>
    <scope>NUCLEOTIDE SEQUENCE [LARGE SCALE GENOMIC DNA]</scope>
    <source>
        <strain evidence="3 4">DSM 19377</strain>
    </source>
</reference>
<sequence>MADMSSVHPLIHDHLKDIPIKIWTGNMQDDVVEEVYSNEKINAALPPAAAKSDENSKYDIDVQGKEVFITFFYPDDYRVIACMTKHSYSTSIKAKLEQLYSLFYLIYQQQVIQRKDTELENLIAGVSAISSLDLNECLMSIISSALAVIPTADAGYLLLYDPGTDNLRLKSSIGFNHRIKQFKTKSGESITGQAFENGAARLYRTKEEIFAEMDAKHITPDNFDHLMSAVDSSALQAMMCAPVSFGGKRIGVLAVHQFYGKGQLTDHNLKLLQVFADQAAIVIHNASLYNKTKKQLKEVTVLSQQLKEKNELLLKRDDVHKTLTHISLQNKGPDVIIAAVNRMVNTSVFFVSYLEEEHFPKHQQAPFSYDELSFIFAKEKRPVFIEVVDKTKSSPGNYYLYPLANGTVFLGCFMLSIDKGLSKIDQITIEQAGAILSLELVKKQKLIEVYYKKTHEYFNELLENRQPEMLLAKGREFGLNLCGFVCVAIFEILEYADLKILEATVHLLVSKIKTRMNHREMLVFGFNNKVIILASFTDSAAGAAFNEEVHVIFKEWQSGRGPKMSAGIGNPYQGIGYIERSYNEAGKALYYLKTRHRSEIIQYENVGINRIFLNQPRSEIEAFSEETLAPLSAEKDGGSELRKTLFTYLSLNRSAANTAEKLHIHVNTLYKRLNKIEALLNLYFDNPEDVLTIQLACHLQENF</sequence>
<dbReference type="InterPro" id="IPR003018">
    <property type="entry name" value="GAF"/>
</dbReference>
<dbReference type="Gene3D" id="1.10.10.2840">
    <property type="entry name" value="PucR C-terminal helix-turn-helix domain"/>
    <property type="match status" value="1"/>
</dbReference>
<dbReference type="PANTHER" id="PTHR33744:SF1">
    <property type="entry name" value="DNA-BINDING TRANSCRIPTIONAL ACTIVATOR ADER"/>
    <property type="match status" value="1"/>
</dbReference>
<dbReference type="Proteomes" id="UP000295416">
    <property type="component" value="Unassembled WGS sequence"/>
</dbReference>
<evidence type="ECO:0000256" key="1">
    <source>
        <dbReference type="ARBA" id="ARBA00006754"/>
    </source>
</evidence>
<evidence type="ECO:0000313" key="4">
    <source>
        <dbReference type="Proteomes" id="UP000295416"/>
    </source>
</evidence>
<dbReference type="RefSeq" id="WP_165886981.1">
    <property type="nucleotide sequence ID" value="NZ_SLXK01000029.1"/>
</dbReference>
<dbReference type="Pfam" id="PF13185">
    <property type="entry name" value="GAF_2"/>
    <property type="match status" value="1"/>
</dbReference>
<dbReference type="InterPro" id="IPR025736">
    <property type="entry name" value="PucR_C-HTH_dom"/>
</dbReference>
<dbReference type="PANTHER" id="PTHR33744">
    <property type="entry name" value="CARBOHYDRATE DIACID REGULATOR"/>
    <property type="match status" value="1"/>
</dbReference>
<protein>
    <submittedName>
        <fullName evidence="3">GAF domain-containing protein</fullName>
    </submittedName>
</protein>
<comment type="similarity">
    <text evidence="1">Belongs to the CdaR family.</text>
</comment>
<dbReference type="EMBL" id="SLXK01000029">
    <property type="protein sequence ID" value="TCP23735.1"/>
    <property type="molecule type" value="Genomic_DNA"/>
</dbReference>
<dbReference type="InterPro" id="IPR051448">
    <property type="entry name" value="CdaR-like_regulators"/>
</dbReference>
<accession>A0A4R2NQY0</accession>
<organism evidence="3 4">
    <name type="scientific">Scopulibacillus darangshiensis</name>
    <dbReference type="NCBI Taxonomy" id="442528"/>
    <lineage>
        <taxon>Bacteria</taxon>
        <taxon>Bacillati</taxon>
        <taxon>Bacillota</taxon>
        <taxon>Bacilli</taxon>
        <taxon>Bacillales</taxon>
        <taxon>Sporolactobacillaceae</taxon>
        <taxon>Scopulibacillus</taxon>
    </lineage>
</organism>
<gene>
    <name evidence="3" type="ORF">EV207_12913</name>
</gene>
<dbReference type="InterPro" id="IPR029016">
    <property type="entry name" value="GAF-like_dom_sf"/>
</dbReference>
<dbReference type="Gene3D" id="3.30.450.40">
    <property type="match status" value="1"/>
</dbReference>
<keyword evidence="4" id="KW-1185">Reference proteome</keyword>
<feature type="domain" description="GAF" evidence="2">
    <location>
        <begin position="137"/>
        <end position="293"/>
    </location>
</feature>
<dbReference type="AlphaFoldDB" id="A0A4R2NQY0"/>
<dbReference type="SUPFAM" id="SSF55781">
    <property type="entry name" value="GAF domain-like"/>
    <property type="match status" value="1"/>
</dbReference>
<proteinExistence type="inferred from homology"/>
<dbReference type="Pfam" id="PF17853">
    <property type="entry name" value="GGDEF_2"/>
    <property type="match status" value="1"/>
</dbReference>
<dbReference type="Pfam" id="PF13556">
    <property type="entry name" value="HTH_30"/>
    <property type="match status" value="1"/>
</dbReference>
<evidence type="ECO:0000313" key="3">
    <source>
        <dbReference type="EMBL" id="TCP23735.1"/>
    </source>
</evidence>
<name>A0A4R2NQY0_9BACL</name>
<dbReference type="SMART" id="SM00065">
    <property type="entry name" value="GAF"/>
    <property type="match status" value="1"/>
</dbReference>
<evidence type="ECO:0000259" key="2">
    <source>
        <dbReference type="SMART" id="SM00065"/>
    </source>
</evidence>
<dbReference type="InterPro" id="IPR041522">
    <property type="entry name" value="CdaR_GGDEF"/>
</dbReference>
<comment type="caution">
    <text evidence="3">The sequence shown here is derived from an EMBL/GenBank/DDBJ whole genome shotgun (WGS) entry which is preliminary data.</text>
</comment>